<reference evidence="1" key="2">
    <citation type="submission" date="2020-05" db="UniProtKB">
        <authorList>
            <consortium name="EnsemblMetazoa"/>
        </authorList>
    </citation>
    <scope>IDENTIFICATION</scope>
    <source>
        <strain evidence="1">IAEA</strain>
    </source>
</reference>
<accession>A0A1B0ATK9</accession>
<organism evidence="1 2">
    <name type="scientific">Glossina palpalis gambiensis</name>
    <dbReference type="NCBI Taxonomy" id="67801"/>
    <lineage>
        <taxon>Eukaryota</taxon>
        <taxon>Metazoa</taxon>
        <taxon>Ecdysozoa</taxon>
        <taxon>Arthropoda</taxon>
        <taxon>Hexapoda</taxon>
        <taxon>Insecta</taxon>
        <taxon>Pterygota</taxon>
        <taxon>Neoptera</taxon>
        <taxon>Endopterygota</taxon>
        <taxon>Diptera</taxon>
        <taxon>Brachycera</taxon>
        <taxon>Muscomorpha</taxon>
        <taxon>Hippoboscoidea</taxon>
        <taxon>Glossinidae</taxon>
        <taxon>Glossina</taxon>
    </lineage>
</organism>
<reference evidence="2" key="1">
    <citation type="submission" date="2015-01" db="EMBL/GenBank/DDBJ databases">
        <authorList>
            <person name="Aksoy S."/>
            <person name="Warren W."/>
            <person name="Wilson R.K."/>
        </authorList>
    </citation>
    <scope>NUCLEOTIDE SEQUENCE [LARGE SCALE GENOMIC DNA]</scope>
    <source>
        <strain evidence="2">IAEA</strain>
    </source>
</reference>
<dbReference type="AlphaFoldDB" id="A0A1B0ATK9"/>
<dbReference type="VEuPathDB" id="VectorBase:GPPI008118"/>
<proteinExistence type="predicted"/>
<evidence type="ECO:0000313" key="1">
    <source>
        <dbReference type="EnsemblMetazoa" id="GPPI008118-PA"/>
    </source>
</evidence>
<name>A0A1B0ATK9_9MUSC</name>
<dbReference type="EMBL" id="JXJN01003390">
    <property type="status" value="NOT_ANNOTATED_CDS"/>
    <property type="molecule type" value="Genomic_DNA"/>
</dbReference>
<protein>
    <submittedName>
        <fullName evidence="1">Uncharacterized protein</fullName>
    </submittedName>
</protein>
<sequence length="142" mass="15384">MAATVAVYNRLHNNSVGVVGGGVGLSGSGGSGSGGHHHQLARSLERILEEAHLSGELILTNRKLKDFPKTGTKYILTDTVIAGKKYKIFRLHCIVHLSTLSELFSSLEGSDEGAIFSISTITHHFTLAMTQKKCVRQLQKKK</sequence>
<dbReference type="EnsemblMetazoa" id="GPPI008118-RA">
    <property type="protein sequence ID" value="GPPI008118-PA"/>
    <property type="gene ID" value="GPPI008118"/>
</dbReference>
<evidence type="ECO:0000313" key="2">
    <source>
        <dbReference type="Proteomes" id="UP000092460"/>
    </source>
</evidence>
<keyword evidence="2" id="KW-1185">Reference proteome</keyword>
<dbReference type="STRING" id="67801.A0A1B0ATK9"/>
<dbReference type="Proteomes" id="UP000092460">
    <property type="component" value="Unassembled WGS sequence"/>
</dbReference>